<comment type="caution">
    <text evidence="2">The sequence shown here is derived from an EMBL/GenBank/DDBJ whole genome shotgun (WGS) entry which is preliminary data.</text>
</comment>
<dbReference type="Proteomes" id="UP001296993">
    <property type="component" value="Unassembled WGS sequence"/>
</dbReference>
<dbReference type="Gene3D" id="3.90.50.10">
    <property type="entry name" value="Photosynthetic Reaction Center, subunit H, domain 2"/>
    <property type="match status" value="1"/>
</dbReference>
<protein>
    <recommendedName>
        <fullName evidence="4">PRC-barrel domain-containing protein</fullName>
    </recommendedName>
</protein>
<dbReference type="EMBL" id="JAGIOF010000001">
    <property type="protein sequence ID" value="MBP2385531.1"/>
    <property type="molecule type" value="Genomic_DNA"/>
</dbReference>
<dbReference type="InterPro" id="IPR011033">
    <property type="entry name" value="PRC_barrel-like_sf"/>
</dbReference>
<sequence>MLGREELHKLLETETTVVGPVGERIGRLGHLLLDARTGEPGFATVHTGFFGTAESIVPLNDAAISRGILHVAFGKDVVRHAPNIDPLAELSLADEDRLFDYYGLAPRDAAGRSHGAHAADPAAANAAHATRASGFEMDERVIAVDDDQGRPLLRKYVVTASETEATKSPRATGQPGRHAAPPER</sequence>
<dbReference type="InterPro" id="IPR014747">
    <property type="entry name" value="Bac_photo_RC_H_C"/>
</dbReference>
<gene>
    <name evidence="2" type="ORF">JOF47_001042</name>
</gene>
<accession>A0ABS4XAY9</accession>
<dbReference type="SUPFAM" id="SSF50346">
    <property type="entry name" value="PRC-barrel domain"/>
    <property type="match status" value="1"/>
</dbReference>
<evidence type="ECO:0000256" key="1">
    <source>
        <dbReference type="SAM" id="MobiDB-lite"/>
    </source>
</evidence>
<organism evidence="2 3">
    <name type="scientific">Paeniglutamicibacter kerguelensis</name>
    <dbReference type="NCBI Taxonomy" id="254788"/>
    <lineage>
        <taxon>Bacteria</taxon>
        <taxon>Bacillati</taxon>
        <taxon>Actinomycetota</taxon>
        <taxon>Actinomycetes</taxon>
        <taxon>Micrococcales</taxon>
        <taxon>Micrococcaceae</taxon>
        <taxon>Paeniglutamicibacter</taxon>
    </lineage>
</organism>
<evidence type="ECO:0008006" key="4">
    <source>
        <dbReference type="Google" id="ProtNLM"/>
    </source>
</evidence>
<name>A0ABS4XAY9_9MICC</name>
<evidence type="ECO:0000313" key="2">
    <source>
        <dbReference type="EMBL" id="MBP2385531.1"/>
    </source>
</evidence>
<proteinExistence type="predicted"/>
<reference evidence="2 3" key="1">
    <citation type="submission" date="2021-03" db="EMBL/GenBank/DDBJ databases">
        <title>Sequencing the genomes of 1000 actinobacteria strains.</title>
        <authorList>
            <person name="Klenk H.-P."/>
        </authorList>
    </citation>
    <scope>NUCLEOTIDE SEQUENCE [LARGE SCALE GENOMIC DNA]</scope>
    <source>
        <strain evidence="2 3">DSM 15797</strain>
    </source>
</reference>
<dbReference type="RefSeq" id="WP_209996379.1">
    <property type="nucleotide sequence ID" value="NZ_BAAAJY010000007.1"/>
</dbReference>
<evidence type="ECO:0000313" key="3">
    <source>
        <dbReference type="Proteomes" id="UP001296993"/>
    </source>
</evidence>
<keyword evidence="3" id="KW-1185">Reference proteome</keyword>
<feature type="region of interest" description="Disordered" evidence="1">
    <location>
        <begin position="159"/>
        <end position="184"/>
    </location>
</feature>